<dbReference type="GO" id="GO:0043200">
    <property type="term" value="P:response to amino acid"/>
    <property type="evidence" value="ECO:0007669"/>
    <property type="project" value="TreeGrafter"/>
</dbReference>
<dbReference type="Proteomes" id="UP000183413">
    <property type="component" value="Unassembled WGS sequence"/>
</dbReference>
<dbReference type="InterPro" id="IPR019887">
    <property type="entry name" value="Tscrpt_reg_AsnC/Lrp_C"/>
</dbReference>
<evidence type="ECO:0000313" key="5">
    <source>
        <dbReference type="EMBL" id="SFP93261.1"/>
    </source>
</evidence>
<dbReference type="InterPro" id="IPR019888">
    <property type="entry name" value="Tscrpt_reg_AsnC-like"/>
</dbReference>
<dbReference type="Gene3D" id="1.10.10.10">
    <property type="entry name" value="Winged helix-like DNA-binding domain superfamily/Winged helix DNA-binding domain"/>
    <property type="match status" value="2"/>
</dbReference>
<dbReference type="InterPro" id="IPR036390">
    <property type="entry name" value="WH_DNA-bd_sf"/>
</dbReference>
<dbReference type="SUPFAM" id="SSF46785">
    <property type="entry name" value="Winged helix' DNA-binding domain"/>
    <property type="match status" value="2"/>
</dbReference>
<keyword evidence="2 5" id="KW-0238">DNA-binding</keyword>
<dbReference type="PANTHER" id="PTHR30154:SF34">
    <property type="entry name" value="TRANSCRIPTIONAL REGULATOR AZLB"/>
    <property type="match status" value="1"/>
</dbReference>
<dbReference type="InParanoid" id="A0A1I5UDE6"/>
<reference evidence="5 6" key="1">
    <citation type="submission" date="2016-10" db="EMBL/GenBank/DDBJ databases">
        <authorList>
            <person name="de Groot N.N."/>
        </authorList>
    </citation>
    <scope>NUCLEOTIDE SEQUENCE [LARGE SCALE GENOMIC DNA]</scope>
    <source>
        <strain evidence="5 6">DSM 43067</strain>
    </source>
</reference>
<evidence type="ECO:0000259" key="4">
    <source>
        <dbReference type="PROSITE" id="PS50956"/>
    </source>
</evidence>
<name>A0A1I5UDE6_9ACTN</name>
<organism evidence="5 6">
    <name type="scientific">Actinomadura madurae</name>
    <dbReference type="NCBI Taxonomy" id="1993"/>
    <lineage>
        <taxon>Bacteria</taxon>
        <taxon>Bacillati</taxon>
        <taxon>Actinomycetota</taxon>
        <taxon>Actinomycetes</taxon>
        <taxon>Streptosporangiales</taxon>
        <taxon>Thermomonosporaceae</taxon>
        <taxon>Actinomadura</taxon>
    </lineage>
</organism>
<dbReference type="InterPro" id="IPR036388">
    <property type="entry name" value="WH-like_DNA-bd_sf"/>
</dbReference>
<dbReference type="Pfam" id="PF01037">
    <property type="entry name" value="AsnC_trans_reg"/>
    <property type="match status" value="1"/>
</dbReference>
<feature type="domain" description="HTH asnC-type" evidence="4">
    <location>
        <begin position="6"/>
        <end position="66"/>
    </location>
</feature>
<protein>
    <submittedName>
        <fullName evidence="5">DNA-binding transcriptional regulator, Lrp family</fullName>
    </submittedName>
</protein>
<keyword evidence="1" id="KW-0805">Transcription regulation</keyword>
<sequence length="316" mass="34028">MDSVTLDPLDLRLLHALHLDGRAPFARIAEVLGVSDRTVARRFARLRATGTARVTANVSSRDIGLAEWLVRLRVRPAGAAALAGALARRPDTCWVTVLTSGTEIACVLRAPAGRPAPLAPLARHPRVLAVDAHRLLRHLMDHRWSGRTSALDGDQIAALRPPVSGAAAPAAPTDLDRRLLPSLAADGRAAYPRLARQTGWSESAVRRRLDELRRSRTVRFDVEVDPAVLGYTVQCLLWLAVSPSRLADVARSLAADPEAAFVGAITGTHNLLAIAVCRDENALFTYLSDRLGALDGIDHVETAVVTGYTKRVAPPH</sequence>
<dbReference type="STRING" id="1993.SAMN04489713_119150"/>
<dbReference type="PRINTS" id="PR00033">
    <property type="entry name" value="HTHASNC"/>
</dbReference>
<gene>
    <name evidence="5" type="ORF">SAMN04489713_119150</name>
</gene>
<dbReference type="Gene3D" id="3.30.70.920">
    <property type="match status" value="1"/>
</dbReference>
<keyword evidence="3" id="KW-0804">Transcription</keyword>
<keyword evidence="6" id="KW-1185">Reference proteome</keyword>
<feature type="domain" description="HTH asnC-type" evidence="4">
    <location>
        <begin position="172"/>
        <end position="232"/>
    </location>
</feature>
<dbReference type="PROSITE" id="PS50956">
    <property type="entry name" value="HTH_ASNC_2"/>
    <property type="match status" value="2"/>
</dbReference>
<dbReference type="RefSeq" id="WP_075024108.1">
    <property type="nucleotide sequence ID" value="NZ_FOVH01000019.1"/>
</dbReference>
<dbReference type="PANTHER" id="PTHR30154">
    <property type="entry name" value="LEUCINE-RESPONSIVE REGULATORY PROTEIN"/>
    <property type="match status" value="1"/>
</dbReference>
<dbReference type="AlphaFoldDB" id="A0A1I5UDE6"/>
<dbReference type="SUPFAM" id="SSF54909">
    <property type="entry name" value="Dimeric alpha+beta barrel"/>
    <property type="match status" value="1"/>
</dbReference>
<evidence type="ECO:0000256" key="3">
    <source>
        <dbReference type="ARBA" id="ARBA00023163"/>
    </source>
</evidence>
<dbReference type="InterPro" id="IPR000485">
    <property type="entry name" value="AsnC-type_HTH_dom"/>
</dbReference>
<accession>A0A1I5UDE6</accession>
<evidence type="ECO:0000256" key="1">
    <source>
        <dbReference type="ARBA" id="ARBA00023015"/>
    </source>
</evidence>
<dbReference type="SMART" id="SM00344">
    <property type="entry name" value="HTH_ASNC"/>
    <property type="match status" value="2"/>
</dbReference>
<evidence type="ECO:0000313" key="6">
    <source>
        <dbReference type="Proteomes" id="UP000183413"/>
    </source>
</evidence>
<proteinExistence type="predicted"/>
<dbReference type="GO" id="GO:0043565">
    <property type="term" value="F:sequence-specific DNA binding"/>
    <property type="evidence" value="ECO:0007669"/>
    <property type="project" value="InterPro"/>
</dbReference>
<dbReference type="eggNOG" id="COG1522">
    <property type="taxonomic scope" value="Bacteria"/>
</dbReference>
<evidence type="ECO:0000256" key="2">
    <source>
        <dbReference type="ARBA" id="ARBA00023125"/>
    </source>
</evidence>
<dbReference type="EMBL" id="FOVH01000019">
    <property type="protein sequence ID" value="SFP93261.1"/>
    <property type="molecule type" value="Genomic_DNA"/>
</dbReference>
<dbReference type="InterPro" id="IPR011008">
    <property type="entry name" value="Dimeric_a/b-barrel"/>
</dbReference>
<dbReference type="GO" id="GO:0005829">
    <property type="term" value="C:cytosol"/>
    <property type="evidence" value="ECO:0007669"/>
    <property type="project" value="TreeGrafter"/>
</dbReference>
<dbReference type="Pfam" id="PF13404">
    <property type="entry name" value="HTH_AsnC-type"/>
    <property type="match status" value="2"/>
</dbReference>